<keyword evidence="2" id="KW-1185">Reference proteome</keyword>
<reference evidence="1 2" key="1">
    <citation type="submission" date="2022-01" db="EMBL/GenBank/DDBJ databases">
        <title>Dethiosulfovibrio faecalis sp. nov., a novel proteolytic, non-sulfur-reducing bacterium isolated from a marine aquaculture solid waste bioreactor.</title>
        <authorList>
            <person name="Grabowski S."/>
            <person name="Apolinario E."/>
            <person name="Schneider N."/>
            <person name="Marshall C.W."/>
            <person name="Sowers K.R."/>
        </authorList>
    </citation>
    <scope>NUCLEOTIDE SEQUENCE [LARGE SCALE GENOMIC DNA]</scope>
    <source>
        <strain evidence="1 2">DSM 12537</strain>
    </source>
</reference>
<comment type="caution">
    <text evidence="1">The sequence shown here is derived from an EMBL/GenBank/DDBJ whole genome shotgun (WGS) entry which is preliminary data.</text>
</comment>
<sequence length="154" mass="17283">MPERDSSEVFCLSKSGYYPGWMKKSAFATGLLLTSAGLWRLFGPSAGGFGRIYPYVFVGLGLVYFSGTTKRIYLSEEGVIRETGSFLSKGKQVLPWNRVVHVTLVTRKKQFMAFFEKAGEIKGLKVLFDIDQEPQVRAILKNSCPRTKINTITQ</sequence>
<proteinExistence type="predicted"/>
<protein>
    <recommendedName>
        <fullName evidence="3">DUF304 domain-containing protein</fullName>
    </recommendedName>
</protein>
<dbReference type="Proteomes" id="UP001200430">
    <property type="component" value="Unassembled WGS sequence"/>
</dbReference>
<evidence type="ECO:0000313" key="1">
    <source>
        <dbReference type="EMBL" id="MCF4142309.1"/>
    </source>
</evidence>
<dbReference type="EMBL" id="JAKGUD010000004">
    <property type="protein sequence ID" value="MCF4142309.1"/>
    <property type="molecule type" value="Genomic_DNA"/>
</dbReference>
<dbReference type="RefSeq" id="WP_005659938.1">
    <property type="nucleotide sequence ID" value="NZ_JAKGUD010000004.1"/>
</dbReference>
<evidence type="ECO:0008006" key="3">
    <source>
        <dbReference type="Google" id="ProtNLM"/>
    </source>
</evidence>
<organism evidence="1 2">
    <name type="scientific">Dethiosulfovibrio marinus</name>
    <dbReference type="NCBI Taxonomy" id="133532"/>
    <lineage>
        <taxon>Bacteria</taxon>
        <taxon>Thermotogati</taxon>
        <taxon>Synergistota</taxon>
        <taxon>Synergistia</taxon>
        <taxon>Synergistales</taxon>
        <taxon>Dethiosulfovibrionaceae</taxon>
        <taxon>Dethiosulfovibrio</taxon>
    </lineage>
</organism>
<name>A0ABS9EM83_9BACT</name>
<gene>
    <name evidence="1" type="ORF">L2W38_05740</name>
</gene>
<accession>A0ABS9EM83</accession>
<evidence type="ECO:0000313" key="2">
    <source>
        <dbReference type="Proteomes" id="UP001200430"/>
    </source>
</evidence>